<dbReference type="Gene3D" id="2.60.40.1880">
    <property type="entry name" value="Invasion associated locus B (IalB) protein"/>
    <property type="match status" value="1"/>
</dbReference>
<dbReference type="InterPro" id="IPR038696">
    <property type="entry name" value="IalB_sf"/>
</dbReference>
<accession>A0ABU7LUT2</accession>
<dbReference type="RefSeq" id="WP_330194837.1">
    <property type="nucleotide sequence ID" value="NZ_JAZDRO010000001.1"/>
</dbReference>
<evidence type="ECO:0000313" key="1">
    <source>
        <dbReference type="EMBL" id="MEE2565299.1"/>
    </source>
</evidence>
<comment type="caution">
    <text evidence="1">The sequence shown here is derived from an EMBL/GenBank/DDBJ whole genome shotgun (WGS) entry which is preliminary data.</text>
</comment>
<keyword evidence="2" id="KW-1185">Reference proteome</keyword>
<dbReference type="Pfam" id="PF06776">
    <property type="entry name" value="IalB"/>
    <property type="match status" value="1"/>
</dbReference>
<protein>
    <submittedName>
        <fullName evidence="1">Invasion associated locus B family protein</fullName>
    </submittedName>
</protein>
<dbReference type="InterPro" id="IPR010642">
    <property type="entry name" value="Invasion_prot_B"/>
</dbReference>
<name>A0ABU7LUT2_9PROT</name>
<proteinExistence type="predicted"/>
<organism evidence="1 2">
    <name type="scientific">Hyphobacterium marinum</name>
    <dbReference type="NCBI Taxonomy" id="3116574"/>
    <lineage>
        <taxon>Bacteria</taxon>
        <taxon>Pseudomonadati</taxon>
        <taxon>Pseudomonadota</taxon>
        <taxon>Alphaproteobacteria</taxon>
        <taxon>Maricaulales</taxon>
        <taxon>Maricaulaceae</taxon>
        <taxon>Hyphobacterium</taxon>
    </lineage>
</organism>
<dbReference type="Proteomes" id="UP001310692">
    <property type="component" value="Unassembled WGS sequence"/>
</dbReference>
<sequence>MADQMFRLESAANSALRWRNTPIPASRRVARPMILVRTVIAAALSATAITAAASAQTPTSRGSFSDWHVFTVESDRGLVCYALTQPTDSTPSNVDHGEIFFIVSTWASGAAEEQPRFAAGYVLRPDSPPTARVGSDRFPMFVTESDGFIEDRQDERRLVSAMRRGATMRVEATSQRGTATAYEFSLSGVTAALERVESLC</sequence>
<evidence type="ECO:0000313" key="2">
    <source>
        <dbReference type="Proteomes" id="UP001310692"/>
    </source>
</evidence>
<gene>
    <name evidence="1" type="ORF">V0U35_01300</name>
</gene>
<dbReference type="EMBL" id="JAZDRO010000001">
    <property type="protein sequence ID" value="MEE2565299.1"/>
    <property type="molecule type" value="Genomic_DNA"/>
</dbReference>
<reference evidence="1 2" key="1">
    <citation type="submission" date="2024-01" db="EMBL/GenBank/DDBJ databases">
        <title>Hyphobacterium bacterium isolated from marine sediment.</title>
        <authorList>
            <person name="Zhao S."/>
        </authorList>
    </citation>
    <scope>NUCLEOTIDE SEQUENCE [LARGE SCALE GENOMIC DNA]</scope>
    <source>
        <strain evidence="1 2">Y60-23</strain>
    </source>
</reference>